<dbReference type="PANTHER" id="PTHR32194:SF2">
    <property type="entry name" value="PROTEASOME SUBUNIT BETA TYPE-1"/>
    <property type="match status" value="1"/>
</dbReference>
<dbReference type="Pfam" id="PF00227">
    <property type="entry name" value="Proteasome"/>
    <property type="match status" value="1"/>
</dbReference>
<comment type="subunit">
    <text evidence="4">Component of the proteasome complex.</text>
</comment>
<dbReference type="PROSITE" id="PS51476">
    <property type="entry name" value="PROTEASOME_BETA_2"/>
    <property type="match status" value="1"/>
</dbReference>
<dbReference type="InterPro" id="IPR016050">
    <property type="entry name" value="Proteasome_bsu_CS"/>
</dbReference>
<dbReference type="PROSITE" id="PS00854">
    <property type="entry name" value="PROTEASOME_BETA_1"/>
    <property type="match status" value="1"/>
</dbReference>
<evidence type="ECO:0000313" key="6">
    <source>
        <dbReference type="Proteomes" id="UP000198341"/>
    </source>
</evidence>
<comment type="function">
    <text evidence="4">Component of the proteasome, a multicatalytic proteinase complex which is characterized by its ability to cleave peptides with Arg, Phe, Tyr, Leu, and Glu adjacent to the leaving group at neutral or slightly basic pH. The proteasome has an ATP-dependent proteolytic activity.</text>
</comment>
<reference evidence="5 6" key="1">
    <citation type="submission" date="2011-10" db="EMBL/GenBank/DDBJ databases">
        <authorList>
            <person name="Genoscope - CEA"/>
        </authorList>
    </citation>
    <scope>NUCLEOTIDE SEQUENCE [LARGE SCALE GENOMIC DNA]</scope>
    <source>
        <strain evidence="5 6">RCC 1105</strain>
    </source>
</reference>
<evidence type="ECO:0000256" key="4">
    <source>
        <dbReference type="RuleBase" id="RU004203"/>
    </source>
</evidence>
<protein>
    <recommendedName>
        <fullName evidence="4">Proteasome subunit beta</fullName>
    </recommendedName>
</protein>
<keyword evidence="6" id="KW-1185">Reference proteome</keyword>
<evidence type="ECO:0000256" key="2">
    <source>
        <dbReference type="ARBA" id="ARBA00022942"/>
    </source>
</evidence>
<comment type="subcellular location">
    <subcellularLocation>
        <location evidence="4">Cytoplasm</location>
    </subcellularLocation>
    <subcellularLocation>
        <location evidence="4">Nucleus</location>
    </subcellularLocation>
</comment>
<evidence type="ECO:0000256" key="3">
    <source>
        <dbReference type="ARBA" id="ARBA00023242"/>
    </source>
</evidence>
<dbReference type="Proteomes" id="UP000198341">
    <property type="component" value="Chromosome 16"/>
</dbReference>
<dbReference type="EMBL" id="FO082263">
    <property type="protein sequence ID" value="CCO20217.1"/>
    <property type="molecule type" value="Genomic_DNA"/>
</dbReference>
<keyword evidence="3 4" id="KW-0539">Nucleus</keyword>
<dbReference type="GO" id="GO:0010498">
    <property type="term" value="P:proteasomal protein catabolic process"/>
    <property type="evidence" value="ECO:0007669"/>
    <property type="project" value="InterPro"/>
</dbReference>
<dbReference type="GO" id="GO:0005634">
    <property type="term" value="C:nucleus"/>
    <property type="evidence" value="ECO:0007669"/>
    <property type="project" value="UniProtKB-SubCell"/>
</dbReference>
<dbReference type="KEGG" id="bpg:Bathy16g01890"/>
<dbReference type="InterPro" id="IPR029055">
    <property type="entry name" value="Ntn_hydrolases_N"/>
</dbReference>
<dbReference type="OrthoDB" id="268428at2759"/>
<dbReference type="InterPro" id="IPR001353">
    <property type="entry name" value="Proteasome_sua/b"/>
</dbReference>
<dbReference type="RefSeq" id="XP_007508600.1">
    <property type="nucleotide sequence ID" value="XM_007508538.1"/>
</dbReference>
<dbReference type="SUPFAM" id="SSF56235">
    <property type="entry name" value="N-terminal nucleophile aminohydrolases (Ntn hydrolases)"/>
    <property type="match status" value="1"/>
</dbReference>
<dbReference type="GO" id="GO:0005839">
    <property type="term" value="C:proteasome core complex"/>
    <property type="evidence" value="ECO:0007669"/>
    <property type="project" value="InterPro"/>
</dbReference>
<proteinExistence type="inferred from homology"/>
<dbReference type="GO" id="GO:0005737">
    <property type="term" value="C:cytoplasm"/>
    <property type="evidence" value="ECO:0007669"/>
    <property type="project" value="UniProtKB-SubCell"/>
</dbReference>
<dbReference type="CDD" id="cd03758">
    <property type="entry name" value="proteasome_beta_type_2"/>
    <property type="match status" value="1"/>
</dbReference>
<dbReference type="Gene3D" id="3.60.20.10">
    <property type="entry name" value="Glutamine Phosphoribosylpyrophosphate, subunit 1, domain 1"/>
    <property type="match status" value="1"/>
</dbReference>
<keyword evidence="2 4" id="KW-0647">Proteasome</keyword>
<dbReference type="AlphaFoldDB" id="K8EPM0"/>
<evidence type="ECO:0000256" key="1">
    <source>
        <dbReference type="ARBA" id="ARBA00022490"/>
    </source>
</evidence>
<organism evidence="5 6">
    <name type="scientific">Bathycoccus prasinos</name>
    <dbReference type="NCBI Taxonomy" id="41875"/>
    <lineage>
        <taxon>Eukaryota</taxon>
        <taxon>Viridiplantae</taxon>
        <taxon>Chlorophyta</taxon>
        <taxon>Mamiellophyceae</taxon>
        <taxon>Mamiellales</taxon>
        <taxon>Bathycoccaceae</taxon>
        <taxon>Bathycoccus</taxon>
    </lineage>
</organism>
<evidence type="ECO:0000313" key="5">
    <source>
        <dbReference type="EMBL" id="CCO20217.1"/>
    </source>
</evidence>
<dbReference type="STRING" id="41875.K8EPM0"/>
<dbReference type="InterPro" id="IPR023333">
    <property type="entry name" value="Proteasome_suB-type"/>
</dbReference>
<accession>K8EPM0</accession>
<dbReference type="InterPro" id="IPR035206">
    <property type="entry name" value="Proteasome_beta2"/>
</dbReference>
<dbReference type="PANTHER" id="PTHR32194">
    <property type="entry name" value="METALLOPROTEASE TLDD"/>
    <property type="match status" value="1"/>
</dbReference>
<dbReference type="eggNOG" id="KOG0177">
    <property type="taxonomic scope" value="Eukaryota"/>
</dbReference>
<keyword evidence="1 4" id="KW-0963">Cytoplasm</keyword>
<name>K8EPM0_9CHLO</name>
<comment type="similarity">
    <text evidence="4">Belongs to the peptidase T1B family.</text>
</comment>
<dbReference type="GeneID" id="19011163"/>
<gene>
    <name evidence="5" type="ordered locus">Bathy16g01890</name>
</gene>
<sequence>MDSQFAFVGSNFVVVCADTTSVQQIIVQKSDEDKILQLDKTKLFALSGPKGDVSNFGEFVKCNLNLYRLKNGRSLSTSAAAHWTRNELAKALRSGPYQVNGLFAGYDDQSGPELYFLDYLATMHKVNSSGHGYGGMFSLSLFDKHWVPNMSRAQSLELVKKCVAEIQERLVVAPEKFLIKIVSEKGVEQMTMVTATGEITSGGPSSAMPSSSAAVDVEMKA</sequence>